<proteinExistence type="predicted"/>
<sequence>MLDRHALSRLLCVMDRADVWSAVPDASDCRIPADLGSATRTIEIRAEGRARRLEIAPGACTETNASLAAFVRTVRDMIGWDLIRTGPNTIVSEWGASDCFDGLREDVSLSLTMMLGADAALTRAELHSFAGPRAEIATCIEARSRASAWPADVRRALGAGGARVVSVDVSLTAASRGR</sequence>
<dbReference type="Proteomes" id="UP000034883">
    <property type="component" value="Chromosome"/>
</dbReference>
<dbReference type="KEGG" id="samy:DB32_008349"/>
<dbReference type="EMBL" id="CP011125">
    <property type="protein sequence ID" value="AKF11200.1"/>
    <property type="molecule type" value="Genomic_DNA"/>
</dbReference>
<reference evidence="1 2" key="1">
    <citation type="submission" date="2015-03" db="EMBL/GenBank/DDBJ databases">
        <title>Genome assembly of Sandaracinus amylolyticus DSM 53668.</title>
        <authorList>
            <person name="Sharma G."/>
            <person name="Subramanian S."/>
        </authorList>
    </citation>
    <scope>NUCLEOTIDE SEQUENCE [LARGE SCALE GENOMIC DNA]</scope>
    <source>
        <strain evidence="1 2">DSM 53668</strain>
    </source>
</reference>
<keyword evidence="2" id="KW-1185">Reference proteome</keyword>
<dbReference type="AlphaFoldDB" id="A0A0F6W9Y3"/>
<evidence type="ECO:0000313" key="2">
    <source>
        <dbReference type="Proteomes" id="UP000034883"/>
    </source>
</evidence>
<name>A0A0F6W9Y3_9BACT</name>
<protein>
    <submittedName>
        <fullName evidence="1">Uncharacterized protein</fullName>
    </submittedName>
</protein>
<organism evidence="1 2">
    <name type="scientific">Sandaracinus amylolyticus</name>
    <dbReference type="NCBI Taxonomy" id="927083"/>
    <lineage>
        <taxon>Bacteria</taxon>
        <taxon>Pseudomonadati</taxon>
        <taxon>Myxococcota</taxon>
        <taxon>Polyangia</taxon>
        <taxon>Polyangiales</taxon>
        <taxon>Sandaracinaceae</taxon>
        <taxon>Sandaracinus</taxon>
    </lineage>
</organism>
<dbReference type="RefSeq" id="WP_157070280.1">
    <property type="nucleotide sequence ID" value="NZ_CP011125.1"/>
</dbReference>
<gene>
    <name evidence="1" type="ORF">DB32_008349</name>
</gene>
<evidence type="ECO:0000313" key="1">
    <source>
        <dbReference type="EMBL" id="AKF11200.1"/>
    </source>
</evidence>
<accession>A0A0F6W9Y3</accession>